<reference evidence="3" key="1">
    <citation type="journal article" date="2019" name="bioRxiv">
        <title>Genomics, evolutionary history and diagnostics of the Alternaria alternata species group including apple and Asian pear pathotypes.</title>
        <authorList>
            <person name="Armitage A.D."/>
            <person name="Cockerton H.M."/>
            <person name="Sreenivasaprasad S."/>
            <person name="Woodhall J.W."/>
            <person name="Lane C.R."/>
            <person name="Harrison R.J."/>
            <person name="Clarkson J.P."/>
        </authorList>
    </citation>
    <scope>NUCLEOTIDE SEQUENCE [LARGE SCALE GENOMIC DNA]</scope>
    <source>
        <strain evidence="3">FERA 1082</strain>
    </source>
</reference>
<name>A0A4Q4M102_9PLEO</name>
<organism evidence="2 3">
    <name type="scientific">Alternaria tenuissima</name>
    <dbReference type="NCBI Taxonomy" id="119927"/>
    <lineage>
        <taxon>Eukaryota</taxon>
        <taxon>Fungi</taxon>
        <taxon>Dikarya</taxon>
        <taxon>Ascomycota</taxon>
        <taxon>Pezizomycotina</taxon>
        <taxon>Dothideomycetes</taxon>
        <taxon>Pleosporomycetidae</taxon>
        <taxon>Pleosporales</taxon>
        <taxon>Pleosporineae</taxon>
        <taxon>Pleosporaceae</taxon>
        <taxon>Alternaria</taxon>
        <taxon>Alternaria sect. Alternaria</taxon>
        <taxon>Alternaria alternata complex</taxon>
    </lineage>
</organism>
<feature type="signal peptide" evidence="1">
    <location>
        <begin position="1"/>
        <end position="19"/>
    </location>
</feature>
<sequence length="341" mass="38690">MLFIAKALFFAPYLIPILASVQHPRQQGPFALTLNPTSIIASRVNSSGRVELRTYQVTSEYLSYFDNTISQFDPQNRFNEPWECSKAAISTFRTAIAGITKDLTESLGYRPKYSTLVLPAIFSHSSWCAAYRAIRTSPDDDDRPFDQLKIDDRPFSERFGGAAACEAYDLFHRCDRLGRAPEDCNEDGPVNLIIGVEYEQSYMHVRLFEMVYDHHGYANVAEKMCLECGLRFNKTEDATSYEDRIRSFLDSSIREVVASNKWYEMDDLRAVVVVGEVPRAAIAKLENLVQETLKLDHIRMLNDIDAALAKSYGAASYALHTEVHPEVYQVFVSPPLEHSEL</sequence>
<evidence type="ECO:0000313" key="3">
    <source>
        <dbReference type="Proteomes" id="UP000292402"/>
    </source>
</evidence>
<comment type="caution">
    <text evidence="2">The sequence shown here is derived from an EMBL/GenBank/DDBJ whole genome shotgun (WGS) entry which is preliminary data.</text>
</comment>
<keyword evidence="1" id="KW-0732">Signal</keyword>
<evidence type="ECO:0008006" key="4">
    <source>
        <dbReference type="Google" id="ProtNLM"/>
    </source>
</evidence>
<evidence type="ECO:0000256" key="1">
    <source>
        <dbReference type="SAM" id="SignalP"/>
    </source>
</evidence>
<protein>
    <recommendedName>
        <fullName evidence="4">Peptidase M16 C-terminal domain-containing protein</fullName>
    </recommendedName>
</protein>
<dbReference type="Proteomes" id="UP000292402">
    <property type="component" value="Unassembled WGS sequence"/>
</dbReference>
<dbReference type="AlphaFoldDB" id="A0A4Q4M102"/>
<evidence type="ECO:0000313" key="2">
    <source>
        <dbReference type="EMBL" id="RYN32296.1"/>
    </source>
</evidence>
<gene>
    <name evidence="2" type="ORF">AA0114_g12103</name>
</gene>
<feature type="chain" id="PRO_5020587131" description="Peptidase M16 C-terminal domain-containing protein" evidence="1">
    <location>
        <begin position="20"/>
        <end position="341"/>
    </location>
</feature>
<dbReference type="EMBL" id="PDXA01000072">
    <property type="protein sequence ID" value="RYN32296.1"/>
    <property type="molecule type" value="Genomic_DNA"/>
</dbReference>
<proteinExistence type="predicted"/>
<accession>A0A4Q4M102</accession>